<dbReference type="Proteomes" id="UP000046680">
    <property type="component" value="Unassembled WGS sequence"/>
</dbReference>
<dbReference type="EMBL" id="CNFT01000777">
    <property type="protein sequence ID" value="CKS31904.1"/>
    <property type="molecule type" value="Genomic_DNA"/>
</dbReference>
<reference evidence="11 23" key="3">
    <citation type="submission" date="2016-04" db="EMBL/GenBank/DDBJ databases">
        <authorList>
            <person name="Bigi M."/>
            <person name="Bigi F."/>
            <person name="Soria M.A."/>
        </authorList>
    </citation>
    <scope>NUCLEOTIDE SEQUENCE [LARGE SCALE GENOMIC DNA]</scope>
    <source>
        <strain evidence="11 23">6548</strain>
    </source>
</reference>
<dbReference type="EMBL" id="LR027516">
    <property type="protein sequence ID" value="VCU50945.1"/>
    <property type="molecule type" value="Genomic_DNA"/>
</dbReference>
<evidence type="ECO:0000313" key="11">
    <source>
        <dbReference type="EMBL" id="OMH60605.1"/>
    </source>
</evidence>
<accession>A0A0E7ZS76</accession>
<dbReference type="EMBL" id="CSAJ01000306">
    <property type="protein sequence ID" value="COW34103.1"/>
    <property type="molecule type" value="Genomic_DNA"/>
</dbReference>
<evidence type="ECO:0000313" key="5">
    <source>
        <dbReference type="EMBL" id="CKS56739.1"/>
    </source>
</evidence>
<reference evidence="6 21" key="2">
    <citation type="submission" date="2015-03" db="EMBL/GenBank/DDBJ databases">
        <authorList>
            <consortium name="Pathogen Informatics"/>
            <person name="Murphy D."/>
        </authorList>
    </citation>
    <scope>NUCLEOTIDE SEQUENCE [LARGE SCALE GENOMIC DNA]</scope>
    <source>
        <strain evidence="6 21">0268S</strain>
    </source>
</reference>
<evidence type="ECO:0000313" key="8">
    <source>
        <dbReference type="EMBL" id="COV89268.1"/>
    </source>
</evidence>
<evidence type="ECO:0000313" key="14">
    <source>
        <dbReference type="Proteomes" id="UP000044938"/>
    </source>
</evidence>
<evidence type="ECO:0000313" key="19">
    <source>
        <dbReference type="Proteomes" id="UP000048600"/>
    </source>
</evidence>
<dbReference type="Proteomes" id="UP000048289">
    <property type="component" value="Unassembled WGS sequence"/>
</dbReference>
<evidence type="ECO:0000313" key="2">
    <source>
        <dbReference type="EMBL" id="CFE51326.1"/>
    </source>
</evidence>
<evidence type="ECO:0000313" key="20">
    <source>
        <dbReference type="Proteomes" id="UP000048948"/>
    </source>
</evidence>
<evidence type="ECO:0000313" key="13">
    <source>
        <dbReference type="Proteomes" id="UP000039217"/>
    </source>
</evidence>
<dbReference type="Proteomes" id="UP000048600">
    <property type="component" value="Unassembled WGS sequence"/>
</dbReference>
<evidence type="ECO:0000313" key="24">
    <source>
        <dbReference type="Proteomes" id="UP000300237"/>
    </source>
</evidence>
<dbReference type="EMBL" id="LWDQ01000001">
    <property type="protein sequence ID" value="OMH60605.1"/>
    <property type="molecule type" value="Genomic_DNA"/>
</dbReference>
<dbReference type="Proteomes" id="UP000044938">
    <property type="component" value="Unassembled WGS sequence"/>
</dbReference>
<evidence type="ECO:0000313" key="18">
    <source>
        <dbReference type="Proteomes" id="UP000048289"/>
    </source>
</evidence>
<evidence type="ECO:0000313" key="1">
    <source>
        <dbReference type="EMBL" id="CFE40437.1"/>
    </source>
</evidence>
<dbReference type="Proteomes" id="UP000048948">
    <property type="component" value="Unassembled WGS sequence"/>
</dbReference>
<reference evidence="13 14" key="1">
    <citation type="submission" date="2015-03" db="EMBL/GenBank/DDBJ databases">
        <authorList>
            <consortium name="Pathogen Informatics"/>
        </authorList>
    </citation>
    <scope>NUCLEOTIDE SEQUENCE [LARGE SCALE GENOMIC DNA]</scope>
    <source>
        <strain evidence="5 20">Bir 172</strain>
        <strain evidence="4 22">Bir 185</strain>
        <strain evidence="3 16">C09601061</strain>
        <strain evidence="7 13">D00501624</strain>
        <strain evidence="8 15">G09801536</strain>
        <strain evidence="1 18">G09901357</strain>
        <strain evidence="2 17">H09601792</strain>
        <strain evidence="9 14">M09401471</strain>
        <strain evidence="10 19">P00601463</strain>
    </source>
</reference>
<evidence type="ECO:0000313" key="16">
    <source>
        <dbReference type="Proteomes" id="UP000046680"/>
    </source>
</evidence>
<dbReference type="Proteomes" id="UP000045842">
    <property type="component" value="Unassembled WGS sequence"/>
</dbReference>
<evidence type="ECO:0000313" key="9">
    <source>
        <dbReference type="EMBL" id="COW34103.1"/>
    </source>
</evidence>
<evidence type="ECO:0000313" key="6">
    <source>
        <dbReference type="EMBL" id="CLW98901.1"/>
    </source>
</evidence>
<dbReference type="EMBL" id="COPH01000039">
    <property type="protein sequence ID" value="CLW98901.1"/>
    <property type="molecule type" value="Genomic_DNA"/>
</dbReference>
<evidence type="ECO:0000313" key="10">
    <source>
        <dbReference type="EMBL" id="COW58600.1"/>
    </source>
</evidence>
<evidence type="ECO:0000313" key="12">
    <source>
        <dbReference type="EMBL" id="VCU50945.1"/>
    </source>
</evidence>
<gene>
    <name evidence="11" type="ORF">A4S10_02789</name>
    <name evidence="12" type="ORF">DKC2_2802</name>
    <name evidence="3" type="ORF">ERS007657_01096</name>
    <name evidence="7" type="ORF">ERS007661_01217</name>
    <name evidence="8" type="ORF">ERS007679_02657</name>
    <name evidence="1" type="ORF">ERS007681_02510</name>
    <name evidence="2" type="ORF">ERS007688_01901</name>
    <name evidence="9" type="ORF">ERS007720_02403</name>
    <name evidence="10" type="ORF">ERS007741_02754</name>
    <name evidence="5" type="ORF">ERS027646_02090</name>
    <name evidence="4" type="ORF">ERS027659_02935</name>
    <name evidence="6" type="ORF">ERS094118_03779</name>
</gene>
<dbReference type="EMBL" id="CNGE01000358">
    <property type="protein sequence ID" value="CKS56739.1"/>
    <property type="molecule type" value="Genomic_DNA"/>
</dbReference>
<reference evidence="12 24" key="5">
    <citation type="submission" date="2018-08" db="EMBL/GenBank/DDBJ databases">
        <authorList>
            <person name="Fokvardsen B D."/>
            <person name="Norman A."/>
        </authorList>
    </citation>
    <scope>NUCLEOTIDE SEQUENCE [LARGE SCALE GENOMIC DNA]</scope>
    <source>
        <strain evidence="12 24">DKC2</strain>
    </source>
</reference>
<evidence type="ECO:0000313" key="4">
    <source>
        <dbReference type="EMBL" id="CKS31904.1"/>
    </source>
</evidence>
<evidence type="ECO:0000313" key="23">
    <source>
        <dbReference type="Proteomes" id="UP000189452"/>
    </source>
</evidence>
<dbReference type="Proteomes" id="UP000050139">
    <property type="component" value="Unassembled WGS sequence"/>
</dbReference>
<dbReference type="EMBL" id="CFOH01000274">
    <property type="protein sequence ID" value="CFE51326.1"/>
    <property type="molecule type" value="Genomic_DNA"/>
</dbReference>
<reference evidence="11 23" key="4">
    <citation type="submission" date="2017-02" db="EMBL/GenBank/DDBJ databases">
        <title>Protein polymorphisms may explain contrasting epidemiological fitness of two variants of a multidrug-resistant Mycobacterium tuberculosis strain.</title>
        <authorList>
            <person name="Bigi M.M."/>
            <person name="Lopez B."/>
            <person name="Blanco F.C."/>
            <person name="Sasiain M.C."/>
            <person name="De La Barrera S."/>
            <person name="Ritacco V."/>
            <person name="Bigi F."/>
            <person name="Soria M.A."/>
        </authorList>
    </citation>
    <scope>NUCLEOTIDE SEQUENCE [LARGE SCALE GENOMIC DNA]</scope>
    <source>
        <strain evidence="11 23">6548</strain>
    </source>
</reference>
<dbReference type="EMBL" id="CQQC01000315">
    <property type="protein sequence ID" value="CNU81685.1"/>
    <property type="molecule type" value="Genomic_DNA"/>
</dbReference>
<protein>
    <submittedName>
        <fullName evidence="6">Uncharacterized protein</fullName>
    </submittedName>
</protein>
<evidence type="ECO:0000313" key="7">
    <source>
        <dbReference type="EMBL" id="CNU81685.1"/>
    </source>
</evidence>
<sequence>MSGGWLAEHLGLSTNRLRHELADRLDAHYGPPAQNRELARPSLRIINEGTDG</sequence>
<evidence type="ECO:0000313" key="15">
    <source>
        <dbReference type="Proteomes" id="UP000045842"/>
    </source>
</evidence>
<dbReference type="AlphaFoldDB" id="A0A0E7ZS76"/>
<name>A0A0E7ZS76_MYCTX</name>
<proteinExistence type="predicted"/>
<dbReference type="Proteomes" id="UP000300237">
    <property type="component" value="Chromosome"/>
</dbReference>
<dbReference type="EMBL" id="CSAD01000386">
    <property type="protein sequence ID" value="COV89268.1"/>
    <property type="molecule type" value="Genomic_DNA"/>
</dbReference>
<dbReference type="EMBL" id="CFOE01000337">
    <property type="protein sequence ID" value="CFE40437.1"/>
    <property type="molecule type" value="Genomic_DNA"/>
</dbReference>
<organism evidence="6 21">
    <name type="scientific">Mycobacterium tuberculosis</name>
    <dbReference type="NCBI Taxonomy" id="1773"/>
    <lineage>
        <taxon>Bacteria</taxon>
        <taxon>Bacillati</taxon>
        <taxon>Actinomycetota</taxon>
        <taxon>Actinomycetes</taxon>
        <taxon>Mycobacteriales</taxon>
        <taxon>Mycobacteriaceae</taxon>
        <taxon>Mycobacterium</taxon>
        <taxon>Mycobacterium tuberculosis complex</taxon>
    </lineage>
</organism>
<dbReference type="EMBL" id="CGCX01000306">
    <property type="protein sequence ID" value="CFR72375.1"/>
    <property type="molecule type" value="Genomic_DNA"/>
</dbReference>
<evidence type="ECO:0000313" key="3">
    <source>
        <dbReference type="EMBL" id="CFR72375.1"/>
    </source>
</evidence>
<dbReference type="Proteomes" id="UP000050164">
    <property type="component" value="Unassembled WGS sequence"/>
</dbReference>
<dbReference type="Proteomes" id="UP000046947">
    <property type="component" value="Unassembled WGS sequence"/>
</dbReference>
<dbReference type="EMBL" id="CHKL01000346">
    <property type="protein sequence ID" value="COW58600.1"/>
    <property type="molecule type" value="Genomic_DNA"/>
</dbReference>
<evidence type="ECO:0000313" key="21">
    <source>
        <dbReference type="Proteomes" id="UP000050139"/>
    </source>
</evidence>
<dbReference type="Proteomes" id="UP000039217">
    <property type="component" value="Unassembled WGS sequence"/>
</dbReference>
<evidence type="ECO:0000313" key="22">
    <source>
        <dbReference type="Proteomes" id="UP000050164"/>
    </source>
</evidence>
<evidence type="ECO:0000313" key="17">
    <source>
        <dbReference type="Proteomes" id="UP000046947"/>
    </source>
</evidence>
<dbReference type="Proteomes" id="UP000189452">
    <property type="component" value="Chromosome"/>
</dbReference>